<evidence type="ECO:0000256" key="1">
    <source>
        <dbReference type="ARBA" id="ARBA00007197"/>
    </source>
</evidence>
<dbReference type="PANTHER" id="PTHR21711:SF0">
    <property type="entry name" value="MITOCHONDRIAL INNER MEMBRANE PROTEASE ATP23 HOMOLOG"/>
    <property type="match status" value="1"/>
</dbReference>
<dbReference type="Pfam" id="PF00542">
    <property type="entry name" value="Ribosomal_L12"/>
    <property type="match status" value="1"/>
</dbReference>
<dbReference type="EMBL" id="FR824420">
    <property type="protein sequence ID" value="CCA26468.1"/>
    <property type="molecule type" value="Genomic_DNA"/>
</dbReference>
<comment type="similarity">
    <text evidence="2">Belongs to the peptidase M76 family.</text>
</comment>
<protein>
    <submittedName>
        <fullName evidence="10">Mitochondrial inner membrane protease ATP23 putativ</fullName>
    </submittedName>
</protein>
<evidence type="ECO:0000313" key="10">
    <source>
        <dbReference type="EMBL" id="CCA26468.1"/>
    </source>
</evidence>
<evidence type="ECO:0000256" key="3">
    <source>
        <dbReference type="ARBA" id="ARBA00022670"/>
    </source>
</evidence>
<evidence type="ECO:0000256" key="2">
    <source>
        <dbReference type="ARBA" id="ARBA00009915"/>
    </source>
</evidence>
<dbReference type="GO" id="GO:0005739">
    <property type="term" value="C:mitochondrion"/>
    <property type="evidence" value="ECO:0007669"/>
    <property type="project" value="GOC"/>
</dbReference>
<dbReference type="PANTHER" id="PTHR21711">
    <property type="entry name" value="MITOCHONDRIAL INNER MEMBRANE PROTEASE"/>
    <property type="match status" value="1"/>
</dbReference>
<dbReference type="GO" id="GO:0006412">
    <property type="term" value="P:translation"/>
    <property type="evidence" value="ECO:0007669"/>
    <property type="project" value="InterPro"/>
</dbReference>
<dbReference type="CDD" id="cd00387">
    <property type="entry name" value="Ribosomal_L7_L12"/>
    <property type="match status" value="1"/>
</dbReference>
<organism evidence="10">
    <name type="scientific">Albugo laibachii Nc14</name>
    <dbReference type="NCBI Taxonomy" id="890382"/>
    <lineage>
        <taxon>Eukaryota</taxon>
        <taxon>Sar</taxon>
        <taxon>Stramenopiles</taxon>
        <taxon>Oomycota</taxon>
        <taxon>Peronosporomycetes</taxon>
        <taxon>Albuginales</taxon>
        <taxon>Albuginaceae</taxon>
        <taxon>Albugo</taxon>
    </lineage>
</organism>
<dbReference type="GO" id="GO:0003735">
    <property type="term" value="F:structural constituent of ribosome"/>
    <property type="evidence" value="ECO:0007669"/>
    <property type="project" value="InterPro"/>
</dbReference>
<evidence type="ECO:0000256" key="8">
    <source>
        <dbReference type="ARBA" id="ARBA00023274"/>
    </source>
</evidence>
<dbReference type="HOGENOM" id="CLU_781863_0_0_1"/>
<dbReference type="InterPro" id="IPR019165">
    <property type="entry name" value="Peptidase_M76_ATP23"/>
</dbReference>
<dbReference type="FunFam" id="3.30.1390.10:FF:000001">
    <property type="entry name" value="50S ribosomal protein L7/L12"/>
    <property type="match status" value="1"/>
</dbReference>
<dbReference type="InterPro" id="IPR013823">
    <property type="entry name" value="Ribosomal_bL12_C"/>
</dbReference>
<evidence type="ECO:0000256" key="5">
    <source>
        <dbReference type="ARBA" id="ARBA00022801"/>
    </source>
</evidence>
<evidence type="ECO:0000256" key="7">
    <source>
        <dbReference type="ARBA" id="ARBA00023049"/>
    </source>
</evidence>
<sequence length="393" mass="43919">MLALRLSRQLWHATAGGRNWRKPIQLCTCFSTDDGPQPPIDEMALSPNVETALNYILELNMLEIAELSRAVQKQFDLPEPTLGMGGGSNTGGNTEGAATQAKEEVKTAFDVKLVSFDAKMKIKVIKEVRSITGLGLKEAKELVEGAPNVIKKDVKKEEAEVLIAKLSELGAVLAMDKVSIYPSFSPITLPFISSVSTNQNLQQINCAFMDESPSIPAERVRCEKLQQHSLKKCQRVAYLAYAMDQMGCKMSNLRFDFRQCQSKSLGGFEIDENGQPSIVLCQNHIQTQEAMDRTLAHELIHAFDHCRAKVDWENPAHIACTEIRAAALSGDCDYKEEVLRQQFNVIGQHPICTRRRAKLSMSMHPSFHKKDSDAVDQVFETCYRDTAPYREIP</sequence>
<keyword evidence="8" id="KW-0687">Ribonucleoprotein</keyword>
<dbReference type="SUPFAM" id="SSF54736">
    <property type="entry name" value="ClpS-like"/>
    <property type="match status" value="1"/>
</dbReference>
<dbReference type="GO" id="GO:0034982">
    <property type="term" value="P:mitochondrial protein processing"/>
    <property type="evidence" value="ECO:0007669"/>
    <property type="project" value="TreeGrafter"/>
</dbReference>
<dbReference type="GO" id="GO:0005840">
    <property type="term" value="C:ribosome"/>
    <property type="evidence" value="ECO:0007669"/>
    <property type="project" value="UniProtKB-KW"/>
</dbReference>
<dbReference type="HAMAP" id="MF_00368">
    <property type="entry name" value="Ribosomal_bL12"/>
    <property type="match status" value="1"/>
</dbReference>
<dbReference type="GO" id="GO:0004222">
    <property type="term" value="F:metalloendopeptidase activity"/>
    <property type="evidence" value="ECO:0007669"/>
    <property type="project" value="InterPro"/>
</dbReference>
<keyword evidence="6" id="KW-0689">Ribosomal protein</keyword>
<keyword evidence="4" id="KW-0479">Metal-binding</keyword>
<keyword evidence="3 10" id="KW-0645">Protease</keyword>
<evidence type="ECO:0000256" key="4">
    <source>
        <dbReference type="ARBA" id="ARBA00022723"/>
    </source>
</evidence>
<dbReference type="GO" id="GO:0033615">
    <property type="term" value="P:mitochondrial proton-transporting ATP synthase complex assembly"/>
    <property type="evidence" value="ECO:0007669"/>
    <property type="project" value="TreeGrafter"/>
</dbReference>
<dbReference type="GO" id="GO:1990904">
    <property type="term" value="C:ribonucleoprotein complex"/>
    <property type="evidence" value="ECO:0007669"/>
    <property type="project" value="UniProtKB-KW"/>
</dbReference>
<dbReference type="Pfam" id="PF09768">
    <property type="entry name" value="Peptidase_M76"/>
    <property type="match status" value="1"/>
</dbReference>
<evidence type="ECO:0000259" key="9">
    <source>
        <dbReference type="Pfam" id="PF00542"/>
    </source>
</evidence>
<feature type="domain" description="Large ribosomal subunit protein bL12 C-terminal" evidence="9">
    <location>
        <begin position="109"/>
        <end position="173"/>
    </location>
</feature>
<proteinExistence type="inferred from homology"/>
<accession>F0WYB6</accession>
<reference evidence="10" key="1">
    <citation type="journal article" date="2011" name="PLoS Biol.">
        <title>Gene gain and loss during evolution of obligate parasitism in the white rust pathogen of Arabidopsis thaliana.</title>
        <authorList>
            <person name="Kemen E."/>
            <person name="Gardiner A."/>
            <person name="Schultz-Larsen T."/>
            <person name="Kemen A.C."/>
            <person name="Balmuth A.L."/>
            <person name="Robert-Seilaniantz A."/>
            <person name="Bailey K."/>
            <person name="Holub E."/>
            <person name="Studholme D.J."/>
            <person name="Maclean D."/>
            <person name="Jones J.D."/>
        </authorList>
    </citation>
    <scope>NUCLEOTIDE SEQUENCE</scope>
</reference>
<dbReference type="AlphaFoldDB" id="F0WYB6"/>
<keyword evidence="5" id="KW-0378">Hydrolase</keyword>
<keyword evidence="7" id="KW-0482">Metalloprotease</keyword>
<dbReference type="GO" id="GO:0046872">
    <property type="term" value="F:metal ion binding"/>
    <property type="evidence" value="ECO:0007669"/>
    <property type="project" value="UniProtKB-KW"/>
</dbReference>
<dbReference type="NCBIfam" id="TIGR00855">
    <property type="entry name" value="L12"/>
    <property type="match status" value="1"/>
</dbReference>
<comment type="similarity">
    <text evidence="1">Belongs to the bacterial ribosomal protein bL12 family.</text>
</comment>
<dbReference type="InterPro" id="IPR000206">
    <property type="entry name" value="Ribosomal_bL12"/>
</dbReference>
<dbReference type="Gene3D" id="3.30.1390.10">
    <property type="match status" value="1"/>
</dbReference>
<name>F0WYB6_9STRA</name>
<dbReference type="InterPro" id="IPR014719">
    <property type="entry name" value="Ribosomal_bL12_C/ClpS-like"/>
</dbReference>
<reference evidence="10" key="2">
    <citation type="submission" date="2011-02" db="EMBL/GenBank/DDBJ databases">
        <authorList>
            <person name="MacLean D."/>
        </authorList>
    </citation>
    <scope>NUCLEOTIDE SEQUENCE</scope>
</reference>
<evidence type="ECO:0000256" key="6">
    <source>
        <dbReference type="ARBA" id="ARBA00022980"/>
    </source>
</evidence>
<gene>
    <name evidence="10" type="primary">AlNc14C376G11175</name>
    <name evidence="10" type="ORF">ALNC14_126120</name>
</gene>